<organism evidence="19 20">
    <name type="scientific">Craterilacuibacter sinensis</name>
    <dbReference type="NCBI Taxonomy" id="2686017"/>
    <lineage>
        <taxon>Bacteria</taxon>
        <taxon>Pseudomonadati</taxon>
        <taxon>Pseudomonadota</taxon>
        <taxon>Betaproteobacteria</taxon>
        <taxon>Neisseriales</taxon>
        <taxon>Neisseriaceae</taxon>
        <taxon>Craterilacuibacter</taxon>
    </lineage>
</organism>
<evidence type="ECO:0000259" key="18">
    <source>
        <dbReference type="Pfam" id="PF03717"/>
    </source>
</evidence>
<dbReference type="InterPro" id="IPR050515">
    <property type="entry name" value="Beta-lactam/transpept"/>
</dbReference>
<evidence type="ECO:0000256" key="5">
    <source>
        <dbReference type="ARBA" id="ARBA00022645"/>
    </source>
</evidence>
<keyword evidence="15 16" id="KW-0961">Cell wall biogenesis/degradation</keyword>
<sequence>MPPRAYSLHDRSVSKPAMRIAPGRVSVVLGGLGFLFLLLLLRALYLQVAQQDFLQNQGDARFRRSMTLEATRGVIADRNGEPLAISTPVQTIWASPAGMPEVSETQLAQLARLLEVPAAEIRSRLADKKREFVYLKRQISPEQANAVMELGIPGVAKQQEFRRYYPAGEMLSHIVGFTGVDGKGQEGLELARDAMLSGKHGKRVVLRDRRGYIIDDLAAIEPPKDGQTMTLSIDRRIQYLAYRELKNAVEVNKAKAGGIVVLDGKTGEILALANYPSFNPNNRMRLDPEMRRNRAVIDMFEPGSTMKPFPVAMAIESGKVKPGTVMDTNTYKVGSGTVRDTHPKPVMTVTEVIQKSSNVGTSKMALMFPPEQMWTMYDAVGFGRNPRAGFPGEVGGRLRAWKNWRPFEQATMSFGYGVSVSLLQLARAYTVFTADGHLLPVSFSRVPAPPAGQQVITPDTAQKMRDMMTKVTEIGGTGVRAQVLGFNVGGKSGTARKLVDGRYAADKHIGLFVGFAPATRPRLIVAVMVDEPKGGSYYGGTVAGPAFSAVMGGGLRVLGIEPDAPANNTLIPVNQIPEIREET</sequence>
<feature type="domain" description="Penicillin-binding protein dimerisation" evidence="18">
    <location>
        <begin position="68"/>
        <end position="215"/>
    </location>
</feature>
<keyword evidence="4 16" id="KW-0132">Cell division</keyword>
<dbReference type="GO" id="GO:0009002">
    <property type="term" value="F:serine-type D-Ala-D-Ala carboxypeptidase activity"/>
    <property type="evidence" value="ECO:0007669"/>
    <property type="project" value="UniProtKB-UniRule"/>
</dbReference>
<dbReference type="Proteomes" id="UP000467214">
    <property type="component" value="Unassembled WGS sequence"/>
</dbReference>
<evidence type="ECO:0000256" key="11">
    <source>
        <dbReference type="ARBA" id="ARBA00022989"/>
    </source>
</evidence>
<keyword evidence="11 16" id="KW-1133">Transmembrane helix</keyword>
<comment type="pathway">
    <text evidence="16">Cell wall biogenesis; peptidoglycan biosynthesis.</text>
</comment>
<keyword evidence="5 16" id="KW-0121">Carboxypeptidase</keyword>
<dbReference type="PANTHER" id="PTHR30627">
    <property type="entry name" value="PEPTIDOGLYCAN D,D-TRANSPEPTIDASE"/>
    <property type="match status" value="1"/>
</dbReference>
<evidence type="ECO:0000256" key="13">
    <source>
        <dbReference type="ARBA" id="ARBA00023210"/>
    </source>
</evidence>
<evidence type="ECO:0000256" key="3">
    <source>
        <dbReference type="ARBA" id="ARBA00022519"/>
    </source>
</evidence>
<keyword evidence="9 16" id="KW-0133">Cell shape</keyword>
<evidence type="ECO:0000256" key="9">
    <source>
        <dbReference type="ARBA" id="ARBA00022960"/>
    </source>
</evidence>
<evidence type="ECO:0000256" key="6">
    <source>
        <dbReference type="ARBA" id="ARBA00022670"/>
    </source>
</evidence>
<evidence type="ECO:0000256" key="1">
    <source>
        <dbReference type="ARBA" id="ARBA00004370"/>
    </source>
</evidence>
<evidence type="ECO:0000256" key="4">
    <source>
        <dbReference type="ARBA" id="ARBA00022618"/>
    </source>
</evidence>
<comment type="similarity">
    <text evidence="16">Belongs to the transpeptidase family. FtsI subfamily.</text>
</comment>
<evidence type="ECO:0000256" key="14">
    <source>
        <dbReference type="ARBA" id="ARBA00023306"/>
    </source>
</evidence>
<evidence type="ECO:0000256" key="2">
    <source>
        <dbReference type="ARBA" id="ARBA00022475"/>
    </source>
</evidence>
<keyword evidence="7 16" id="KW-0812">Transmembrane</keyword>
<keyword evidence="2 16" id="KW-1003">Cell membrane</keyword>
<comment type="caution">
    <text evidence="19">The sequence shown here is derived from an EMBL/GenBank/DDBJ whole genome shotgun (WGS) entry which is preliminary data.</text>
</comment>
<keyword evidence="10 16" id="KW-0573">Peptidoglycan synthesis</keyword>
<dbReference type="EC" id="3.4.16.4" evidence="16"/>
<dbReference type="SUPFAM" id="SSF56601">
    <property type="entry name" value="beta-lactamase/transpeptidase-like"/>
    <property type="match status" value="1"/>
</dbReference>
<dbReference type="GO" id="GO:0000917">
    <property type="term" value="P:division septum assembly"/>
    <property type="evidence" value="ECO:0007669"/>
    <property type="project" value="UniProtKB-KW"/>
</dbReference>
<dbReference type="InterPro" id="IPR037532">
    <property type="entry name" value="FtsI_transpept"/>
</dbReference>
<keyword evidence="14 16" id="KW-0131">Cell cycle</keyword>
<keyword evidence="6 16" id="KW-0645">Protease</keyword>
<dbReference type="GO" id="GO:0009252">
    <property type="term" value="P:peptidoglycan biosynthetic process"/>
    <property type="evidence" value="ECO:0007669"/>
    <property type="project" value="UniProtKB-UniRule"/>
</dbReference>
<keyword evidence="3 16" id="KW-0997">Cell inner membrane</keyword>
<evidence type="ECO:0000256" key="7">
    <source>
        <dbReference type="ARBA" id="ARBA00022692"/>
    </source>
</evidence>
<comment type="function">
    <text evidence="16">Catalyzes cross-linking of the peptidoglycan cell wall at the division septum.</text>
</comment>
<comment type="catalytic activity">
    <reaction evidence="16">
        <text>Preferential cleavage: (Ac)2-L-Lys-D-Ala-|-D-Ala. Also transpeptidation of peptidyl-alanyl moieties that are N-acyl substituents of D-alanine.</text>
        <dbReference type="EC" id="3.4.16.4"/>
    </reaction>
</comment>
<feature type="transmembrane region" description="Helical" evidence="16">
    <location>
        <begin position="21"/>
        <end position="45"/>
    </location>
</feature>
<gene>
    <name evidence="16" type="primary">ftsI</name>
    <name evidence="19" type="ORF">GQF02_05675</name>
</gene>
<dbReference type="RefSeq" id="WP_124734912.1">
    <property type="nucleotide sequence ID" value="NZ_WSSB01000004.1"/>
</dbReference>
<dbReference type="HAMAP" id="MF_02080">
    <property type="entry name" value="FtsI_transpept"/>
    <property type="match status" value="1"/>
</dbReference>
<dbReference type="GO" id="GO:0005886">
    <property type="term" value="C:plasma membrane"/>
    <property type="evidence" value="ECO:0007669"/>
    <property type="project" value="UniProtKB-SubCell"/>
</dbReference>
<protein>
    <recommendedName>
        <fullName evidence="16">Peptidoglycan D,D-transpeptidase FtsI</fullName>
        <ecNumber evidence="16">3.4.16.4</ecNumber>
    </recommendedName>
    <alternativeName>
        <fullName evidence="16">Penicillin-binding protein 3</fullName>
        <shortName evidence="16">PBP-3</shortName>
    </alternativeName>
</protein>
<evidence type="ECO:0000256" key="10">
    <source>
        <dbReference type="ARBA" id="ARBA00022984"/>
    </source>
</evidence>
<keyword evidence="12 16" id="KW-0472">Membrane</keyword>
<dbReference type="InterPro" id="IPR012338">
    <property type="entry name" value="Beta-lactam/transpept-like"/>
</dbReference>
<dbReference type="InterPro" id="IPR001460">
    <property type="entry name" value="PCN-bd_Tpept"/>
</dbReference>
<keyword evidence="13 16" id="KW-0717">Septation</keyword>
<comment type="subcellular location">
    <subcellularLocation>
        <location evidence="16">Cell inner membrane</location>
        <topology evidence="16">Single-pass membrane protein</topology>
    </subcellularLocation>
    <subcellularLocation>
        <location evidence="1">Membrane</location>
    </subcellularLocation>
</comment>
<evidence type="ECO:0000313" key="19">
    <source>
        <dbReference type="EMBL" id="MXR36462.1"/>
    </source>
</evidence>
<dbReference type="Gene3D" id="3.30.450.330">
    <property type="match status" value="1"/>
</dbReference>
<dbReference type="GO" id="GO:0043093">
    <property type="term" value="P:FtsZ-dependent cytokinesis"/>
    <property type="evidence" value="ECO:0007669"/>
    <property type="project" value="UniProtKB-UniRule"/>
</dbReference>
<reference evidence="19 20" key="1">
    <citation type="submission" date="2019-12" db="EMBL/GenBank/DDBJ databases">
        <title>Neisseriaceae gen. nov. sp. Genome sequencing and assembly.</title>
        <authorList>
            <person name="Liu Z."/>
            <person name="Li A."/>
        </authorList>
    </citation>
    <scope>NUCLEOTIDE SEQUENCE [LARGE SCALE GENOMIC DNA]</scope>
    <source>
        <strain evidence="19 20">B2N2-7</strain>
    </source>
</reference>
<dbReference type="PANTHER" id="PTHR30627:SF1">
    <property type="entry name" value="PEPTIDOGLYCAN D,D-TRANSPEPTIDASE FTSI"/>
    <property type="match status" value="1"/>
</dbReference>
<dbReference type="Pfam" id="PF03717">
    <property type="entry name" value="PBP_dimer"/>
    <property type="match status" value="1"/>
</dbReference>
<dbReference type="GO" id="GO:0008955">
    <property type="term" value="F:peptidoglycan glycosyltransferase activity"/>
    <property type="evidence" value="ECO:0007669"/>
    <property type="project" value="InterPro"/>
</dbReference>
<keyword evidence="8 16" id="KW-0378">Hydrolase</keyword>
<evidence type="ECO:0000313" key="20">
    <source>
        <dbReference type="Proteomes" id="UP000467214"/>
    </source>
</evidence>
<dbReference type="Pfam" id="PF00905">
    <property type="entry name" value="Transpeptidase"/>
    <property type="match status" value="1"/>
</dbReference>
<proteinExistence type="inferred from homology"/>
<evidence type="ECO:0000256" key="8">
    <source>
        <dbReference type="ARBA" id="ARBA00022801"/>
    </source>
</evidence>
<dbReference type="Gene3D" id="3.40.710.10">
    <property type="entry name" value="DD-peptidase/beta-lactamase superfamily"/>
    <property type="match status" value="1"/>
</dbReference>
<evidence type="ECO:0000256" key="16">
    <source>
        <dbReference type="HAMAP-Rule" id="MF_02080"/>
    </source>
</evidence>
<keyword evidence="20" id="KW-1185">Reference proteome</keyword>
<name>A0A845BJR7_9NEIS</name>
<dbReference type="AlphaFoldDB" id="A0A845BJR7"/>
<dbReference type="Gene3D" id="3.90.1310.10">
    <property type="entry name" value="Penicillin-binding protein 2a (Domain 2)"/>
    <property type="match status" value="1"/>
</dbReference>
<feature type="active site" description="Acyl-ester intermediate" evidence="16">
    <location>
        <position position="304"/>
    </location>
</feature>
<dbReference type="InterPro" id="IPR005311">
    <property type="entry name" value="PBP_dimer"/>
</dbReference>
<dbReference type="SUPFAM" id="SSF56519">
    <property type="entry name" value="Penicillin binding protein dimerisation domain"/>
    <property type="match status" value="1"/>
</dbReference>
<dbReference type="GO" id="GO:0071555">
    <property type="term" value="P:cell wall organization"/>
    <property type="evidence" value="ECO:0007669"/>
    <property type="project" value="UniProtKB-KW"/>
</dbReference>
<dbReference type="EMBL" id="WSSB01000004">
    <property type="protein sequence ID" value="MXR36462.1"/>
    <property type="molecule type" value="Genomic_DNA"/>
</dbReference>
<dbReference type="GO" id="GO:0008658">
    <property type="term" value="F:penicillin binding"/>
    <property type="evidence" value="ECO:0007669"/>
    <property type="project" value="InterPro"/>
</dbReference>
<dbReference type="GO" id="GO:0006508">
    <property type="term" value="P:proteolysis"/>
    <property type="evidence" value="ECO:0007669"/>
    <property type="project" value="UniProtKB-KW"/>
</dbReference>
<accession>A0A845BJR7</accession>
<dbReference type="UniPathway" id="UPA00219"/>
<dbReference type="GO" id="GO:0008360">
    <property type="term" value="P:regulation of cell shape"/>
    <property type="evidence" value="ECO:0007669"/>
    <property type="project" value="UniProtKB-KW"/>
</dbReference>
<evidence type="ECO:0000256" key="15">
    <source>
        <dbReference type="ARBA" id="ARBA00023316"/>
    </source>
</evidence>
<evidence type="ECO:0000259" key="17">
    <source>
        <dbReference type="Pfam" id="PF00905"/>
    </source>
</evidence>
<dbReference type="InterPro" id="IPR036138">
    <property type="entry name" value="PBP_dimer_sf"/>
</dbReference>
<feature type="domain" description="Penicillin-binding protein transpeptidase" evidence="17">
    <location>
        <begin position="257"/>
        <end position="551"/>
    </location>
</feature>
<evidence type="ECO:0000256" key="12">
    <source>
        <dbReference type="ARBA" id="ARBA00023136"/>
    </source>
</evidence>